<accession>A0A183CZB1</accession>
<dbReference type="InterPro" id="IPR018159">
    <property type="entry name" value="Spectrin/alpha-actinin"/>
</dbReference>
<protein>
    <submittedName>
        <fullName evidence="1">Dystrophin</fullName>
    </submittedName>
</protein>
<dbReference type="GO" id="GO:0016020">
    <property type="term" value="C:membrane"/>
    <property type="evidence" value="ECO:0007669"/>
    <property type="project" value="TreeGrafter"/>
</dbReference>
<evidence type="ECO:0000313" key="1">
    <source>
        <dbReference type="WBParaSite" id="GPUH_0000180601-mRNA-1"/>
    </source>
</evidence>
<dbReference type="AlphaFoldDB" id="A0A183CZB1"/>
<reference evidence="1" key="1">
    <citation type="submission" date="2016-06" db="UniProtKB">
        <authorList>
            <consortium name="WormBaseParasite"/>
        </authorList>
    </citation>
    <scope>IDENTIFICATION</scope>
</reference>
<dbReference type="GO" id="GO:0042060">
    <property type="term" value="P:wound healing"/>
    <property type="evidence" value="ECO:0007669"/>
    <property type="project" value="TreeGrafter"/>
</dbReference>
<dbReference type="WBParaSite" id="GPUH_0000180601-mRNA-1">
    <property type="protein sequence ID" value="GPUH_0000180601-mRNA-1"/>
    <property type="gene ID" value="GPUH_0000180601"/>
</dbReference>
<name>A0A183CZB1_9BILA</name>
<dbReference type="PANTHER" id="PTHR23169">
    <property type="entry name" value="ENVOPLAKIN"/>
    <property type="match status" value="1"/>
</dbReference>
<dbReference type="GO" id="GO:0031122">
    <property type="term" value="P:cytoplasmic microtubule organization"/>
    <property type="evidence" value="ECO:0007669"/>
    <property type="project" value="TreeGrafter"/>
</dbReference>
<dbReference type="GO" id="GO:0005882">
    <property type="term" value="C:intermediate filament"/>
    <property type="evidence" value="ECO:0007669"/>
    <property type="project" value="TreeGrafter"/>
</dbReference>
<dbReference type="GO" id="GO:0005198">
    <property type="term" value="F:structural molecule activity"/>
    <property type="evidence" value="ECO:0007669"/>
    <property type="project" value="TreeGrafter"/>
</dbReference>
<dbReference type="InterPro" id="IPR043197">
    <property type="entry name" value="Plakin"/>
</dbReference>
<sequence>LDNQALMEQLRHKEGVLKAVKENAREILAHAKPNDAAAAEISIKIKELDELWLELMDGITKRGIVLEDTLVKARRFWFELQSCQKAIEELRMRIEGIQAAFGEPVVIEQQRHALMAIEEEMRDAKPQIMDKLRSAGRELCDVVAEDEKAHVEQQINAVEGGWVTVTNMCARKNSDLIEAMDKAMDFHSLLAELLNWIAEAEAKASELSPVPGASSTDIKNELTALADLRSLLDEKALKKEQLNQLCAGLCVGTTAQQSASIRAPIIDLNMRWNRLYALLSERQQKMEKALLEMGQFAQAYEQLMLWIEKTEHILSEINPHPTNLKEAEVEVCKHRVIQNDVLAHEASVDTLNSAAKRIIAADPNAANTTQPMIDNLNSHWHMLVDKLEDVWEQLNGARKAAENLGSEMDKWSMWLQDKDADLSHAKPTGGLPETAQAQLDDFFVLKAEIEQNRPALEAHLEAAAKYLSDSASNSNTWISQRGAQLKKKWIQVQEKIGDREQKLRIALIEAEQLYSAMTSMSEWLDAVEERLGH</sequence>
<dbReference type="GO" id="GO:0030056">
    <property type="term" value="C:hemidesmosome"/>
    <property type="evidence" value="ECO:0007669"/>
    <property type="project" value="TreeGrafter"/>
</dbReference>
<dbReference type="SMART" id="SM00150">
    <property type="entry name" value="SPEC"/>
    <property type="match status" value="4"/>
</dbReference>
<organism evidence="1">
    <name type="scientific">Gongylonema pulchrum</name>
    <dbReference type="NCBI Taxonomy" id="637853"/>
    <lineage>
        <taxon>Eukaryota</taxon>
        <taxon>Metazoa</taxon>
        <taxon>Ecdysozoa</taxon>
        <taxon>Nematoda</taxon>
        <taxon>Chromadorea</taxon>
        <taxon>Rhabditida</taxon>
        <taxon>Spirurina</taxon>
        <taxon>Spiruromorpha</taxon>
        <taxon>Spiruroidea</taxon>
        <taxon>Gongylonematidae</taxon>
        <taxon>Gongylonema</taxon>
    </lineage>
</organism>
<dbReference type="PANTHER" id="PTHR23169:SF23">
    <property type="entry name" value="SHORT STOP, ISOFORM H"/>
    <property type="match status" value="1"/>
</dbReference>
<dbReference type="Gene3D" id="1.20.58.60">
    <property type="match status" value="3"/>
</dbReference>
<dbReference type="GO" id="GO:0005737">
    <property type="term" value="C:cytoplasm"/>
    <property type="evidence" value="ECO:0007669"/>
    <property type="project" value="TreeGrafter"/>
</dbReference>
<proteinExistence type="predicted"/>
<dbReference type="GO" id="GO:0045104">
    <property type="term" value="P:intermediate filament cytoskeleton organization"/>
    <property type="evidence" value="ECO:0007669"/>
    <property type="project" value="InterPro"/>
</dbReference>
<dbReference type="CDD" id="cd00176">
    <property type="entry name" value="SPEC"/>
    <property type="match status" value="2"/>
</dbReference>
<dbReference type="InterPro" id="IPR002017">
    <property type="entry name" value="Spectrin_repeat"/>
</dbReference>
<dbReference type="Pfam" id="PF00435">
    <property type="entry name" value="Spectrin"/>
    <property type="match status" value="3"/>
</dbReference>
<dbReference type="SUPFAM" id="SSF46966">
    <property type="entry name" value="Spectrin repeat"/>
    <property type="match status" value="4"/>
</dbReference>